<gene>
    <name evidence="2" type="ORF">TRAPUB_6240</name>
</gene>
<dbReference type="AlphaFoldDB" id="A0A1M2V6I4"/>
<reference evidence="2 3" key="1">
    <citation type="submission" date="2016-10" db="EMBL/GenBank/DDBJ databases">
        <title>Genome sequence of the basidiomycete white-rot fungus Trametes pubescens.</title>
        <authorList>
            <person name="Makela M.R."/>
            <person name="Granchi Z."/>
            <person name="Peng M."/>
            <person name="De Vries R.P."/>
            <person name="Grigoriev I."/>
            <person name="Riley R."/>
            <person name="Hilden K."/>
        </authorList>
    </citation>
    <scope>NUCLEOTIDE SEQUENCE [LARGE SCALE GENOMIC DNA]</scope>
    <source>
        <strain evidence="2 3">FBCC735</strain>
    </source>
</reference>
<evidence type="ECO:0000313" key="2">
    <source>
        <dbReference type="EMBL" id="OJT03192.1"/>
    </source>
</evidence>
<dbReference type="EMBL" id="MNAD01001626">
    <property type="protein sequence ID" value="OJT03192.1"/>
    <property type="molecule type" value="Genomic_DNA"/>
</dbReference>
<feature type="region of interest" description="Disordered" evidence="1">
    <location>
        <begin position="1"/>
        <end position="21"/>
    </location>
</feature>
<evidence type="ECO:0000313" key="3">
    <source>
        <dbReference type="Proteomes" id="UP000184267"/>
    </source>
</evidence>
<accession>A0A1M2V6I4</accession>
<feature type="region of interest" description="Disordered" evidence="1">
    <location>
        <begin position="47"/>
        <end position="74"/>
    </location>
</feature>
<organism evidence="2 3">
    <name type="scientific">Trametes pubescens</name>
    <name type="common">White-rot fungus</name>
    <dbReference type="NCBI Taxonomy" id="154538"/>
    <lineage>
        <taxon>Eukaryota</taxon>
        <taxon>Fungi</taxon>
        <taxon>Dikarya</taxon>
        <taxon>Basidiomycota</taxon>
        <taxon>Agaricomycotina</taxon>
        <taxon>Agaricomycetes</taxon>
        <taxon>Polyporales</taxon>
        <taxon>Polyporaceae</taxon>
        <taxon>Trametes</taxon>
    </lineage>
</organism>
<dbReference type="Proteomes" id="UP000184267">
    <property type="component" value="Unassembled WGS sequence"/>
</dbReference>
<proteinExistence type="predicted"/>
<dbReference type="OrthoDB" id="527344at2759"/>
<protein>
    <submittedName>
        <fullName evidence="2">Uncharacterized protein</fullName>
    </submittedName>
</protein>
<sequence length="74" mass="8334">MLIVSTRQNAENNASSYPSHTTIRFRGSRSTRVPRSIGVEIDLERVDTDGRSPGQRTFDGTRDVYTTQDKDSMV</sequence>
<comment type="caution">
    <text evidence="2">The sequence shown here is derived from an EMBL/GenBank/DDBJ whole genome shotgun (WGS) entry which is preliminary data.</text>
</comment>
<evidence type="ECO:0000256" key="1">
    <source>
        <dbReference type="SAM" id="MobiDB-lite"/>
    </source>
</evidence>
<keyword evidence="3" id="KW-1185">Reference proteome</keyword>
<name>A0A1M2V6I4_TRAPU</name>